<comment type="caution">
    <text evidence="5">The sequence shown here is derived from an EMBL/GenBank/DDBJ whole genome shotgun (WGS) entry which is preliminary data.</text>
</comment>
<dbReference type="InterPro" id="IPR008922">
    <property type="entry name" value="Di-copper_centre_dom_sf"/>
</dbReference>
<dbReference type="PANTHER" id="PTHR11474:SF125">
    <property type="entry name" value="N-ACETYL-6-HYDROXYTRYPTOPHAN OXIDASE IVOB-RELATED"/>
    <property type="match status" value="1"/>
</dbReference>
<dbReference type="GO" id="GO:0046872">
    <property type="term" value="F:metal ion binding"/>
    <property type="evidence" value="ECO:0007669"/>
    <property type="project" value="UniProtKB-KW"/>
</dbReference>
<keyword evidence="6" id="KW-1185">Reference proteome</keyword>
<dbReference type="OrthoDB" id="6132182at2759"/>
<dbReference type="AlphaFoldDB" id="A0A9W4U1W2"/>
<evidence type="ECO:0000256" key="1">
    <source>
        <dbReference type="ARBA" id="ARBA00022723"/>
    </source>
</evidence>
<protein>
    <recommendedName>
        <fullName evidence="3 4">Tyrosinase copper-binding domain-containing protein</fullName>
    </recommendedName>
</protein>
<dbReference type="SUPFAM" id="SSF48056">
    <property type="entry name" value="Di-copper centre-containing domain"/>
    <property type="match status" value="1"/>
</dbReference>
<evidence type="ECO:0000259" key="3">
    <source>
        <dbReference type="PROSITE" id="PS00497"/>
    </source>
</evidence>
<dbReference type="PRINTS" id="PR00092">
    <property type="entry name" value="TYROSINASE"/>
</dbReference>
<dbReference type="PROSITE" id="PS00497">
    <property type="entry name" value="TYROSINASE_1"/>
    <property type="match status" value="1"/>
</dbReference>
<proteinExistence type="predicted"/>
<accession>A0A9W4U1W2</accession>
<dbReference type="Gene3D" id="1.10.1280.10">
    <property type="entry name" value="Di-copper center containing domain from catechol oxidase"/>
    <property type="match status" value="1"/>
</dbReference>
<dbReference type="PROSITE" id="PS00498">
    <property type="entry name" value="TYROSINASE_2"/>
    <property type="match status" value="1"/>
</dbReference>
<dbReference type="PANTHER" id="PTHR11474">
    <property type="entry name" value="TYROSINASE FAMILY MEMBER"/>
    <property type="match status" value="1"/>
</dbReference>
<feature type="domain" description="Tyrosinase copper-binding" evidence="3">
    <location>
        <begin position="90"/>
        <end position="107"/>
    </location>
</feature>
<evidence type="ECO:0000313" key="6">
    <source>
        <dbReference type="Proteomes" id="UP001152607"/>
    </source>
</evidence>
<evidence type="ECO:0000313" key="5">
    <source>
        <dbReference type="EMBL" id="CAI6238330.1"/>
    </source>
</evidence>
<feature type="domain" description="Tyrosinase copper-binding" evidence="4">
    <location>
        <begin position="275"/>
        <end position="286"/>
    </location>
</feature>
<dbReference type="InterPro" id="IPR050316">
    <property type="entry name" value="Tyrosinase/Hemocyanin"/>
</dbReference>
<gene>
    <name evidence="5" type="ORF">PDIGIT_LOCUS485</name>
</gene>
<reference evidence="5" key="1">
    <citation type="submission" date="2023-01" db="EMBL/GenBank/DDBJ databases">
        <authorList>
            <person name="Van Ghelder C."/>
            <person name="Rancurel C."/>
        </authorList>
    </citation>
    <scope>NUCLEOTIDE SEQUENCE</scope>
    <source>
        <strain evidence="5">CNCM I-4278</strain>
    </source>
</reference>
<dbReference type="Pfam" id="PF00264">
    <property type="entry name" value="Tyrosinase"/>
    <property type="match status" value="1"/>
</dbReference>
<dbReference type="Proteomes" id="UP001152607">
    <property type="component" value="Unassembled WGS sequence"/>
</dbReference>
<evidence type="ECO:0000259" key="4">
    <source>
        <dbReference type="PROSITE" id="PS00498"/>
    </source>
</evidence>
<dbReference type="InterPro" id="IPR002227">
    <property type="entry name" value="Tyrosinase_Cu-bd"/>
</dbReference>
<keyword evidence="2" id="KW-0560">Oxidoreductase</keyword>
<organism evidence="5 6">
    <name type="scientific">Periconia digitata</name>
    <dbReference type="NCBI Taxonomy" id="1303443"/>
    <lineage>
        <taxon>Eukaryota</taxon>
        <taxon>Fungi</taxon>
        <taxon>Dikarya</taxon>
        <taxon>Ascomycota</taxon>
        <taxon>Pezizomycotina</taxon>
        <taxon>Dothideomycetes</taxon>
        <taxon>Pleosporomycetidae</taxon>
        <taxon>Pleosporales</taxon>
        <taxon>Massarineae</taxon>
        <taxon>Periconiaceae</taxon>
        <taxon>Periconia</taxon>
    </lineage>
</organism>
<dbReference type="EMBL" id="CAOQHR010000001">
    <property type="protein sequence ID" value="CAI6238330.1"/>
    <property type="molecule type" value="Genomic_DNA"/>
</dbReference>
<sequence>MPTYAVCLAIISSALPSPAANSSLEGCANGTSSVRREWSALGKPERLAFVGAVKCLMDKPSQIPQGEAPGALNRYDDFIATHINYTHVIHSNGIFLSWHRHYLHLFEKALQDECGYQGSLPYWNWPWWASDLHSSPLFDGSPTSLGGDGYYNASSEPRANGNYTFPRGNGGGCVAAGPFANTTLHFKRTKGIPTTNDPNKLEYAPHCLTRDLNNGIASEYCSQSRVDGVLASPDIATIQSLLSDFVPGTPIMGPHNGGHYAVGEDMQDQFASPSDPTFWLHHGMIDLLWTRWQAKDPANRQYALDGTVTSLNRPPSQNATLDYMLDFGFLDKSRPVSTFMDVKKEIFDYSYEYVEGKGEPGEYER</sequence>
<name>A0A9W4U1W2_9PLEO</name>
<dbReference type="GO" id="GO:0016491">
    <property type="term" value="F:oxidoreductase activity"/>
    <property type="evidence" value="ECO:0007669"/>
    <property type="project" value="UniProtKB-KW"/>
</dbReference>
<keyword evidence="1" id="KW-0479">Metal-binding</keyword>
<evidence type="ECO:0000256" key="2">
    <source>
        <dbReference type="ARBA" id="ARBA00023002"/>
    </source>
</evidence>